<dbReference type="AlphaFoldDB" id="A0A0X1KQ00"/>
<name>A0A0X1KQ00_9THEM</name>
<organism evidence="1 2">
    <name type="scientific">Pseudothermotoga hypogea DSM 11164 = NBRC 106472</name>
    <dbReference type="NCBI Taxonomy" id="1123384"/>
    <lineage>
        <taxon>Bacteria</taxon>
        <taxon>Thermotogati</taxon>
        <taxon>Thermotogota</taxon>
        <taxon>Thermotogae</taxon>
        <taxon>Thermotogales</taxon>
        <taxon>Thermotogaceae</taxon>
        <taxon>Pseudothermotoga</taxon>
    </lineage>
</organism>
<dbReference type="RefSeq" id="WP_031503912.1">
    <property type="nucleotide sequence ID" value="NC_022795.1"/>
</dbReference>
<dbReference type="KEGG" id="phy:AJ81_02925"/>
<dbReference type="STRING" id="1123384.AJ81_02925"/>
<proteinExistence type="predicted"/>
<dbReference type="PATRIC" id="fig|1123384.7.peg.573"/>
<evidence type="ECO:0000313" key="1">
    <source>
        <dbReference type="EMBL" id="AJC73333.1"/>
    </source>
</evidence>
<evidence type="ECO:0000313" key="2">
    <source>
        <dbReference type="Proteomes" id="UP000077469"/>
    </source>
</evidence>
<sequence length="318" mass="37448">MKKFLWLWIVTGAVLILNLVDRLSFHVEIQPNDFVLGSVQDLFVEANVKFAKIKSNKSVERMDGGILIKNAKPGENIELIFESRGIFKRKLFQTIVIKASTLDNDEDGYPDSLELDREDSERFRNWFVWIALSALMNDPVLWNVEERDCSGFVRYCAREALKRHDEWWLRLTKYSGPVFEDVQKYNYPNLPLVGEKMFRIVKGKFESEKDFSYFATARILVECSLRFVTKDIKKARAGDILVFFHPQDFEFPYHLMIYVGEILTKDETWLIYHTGPIGDGPGELRLVRLKELMNYDPTWRPTENNHNFLGFYRFKFLN</sequence>
<dbReference type="Proteomes" id="UP000077469">
    <property type="component" value="Chromosome"/>
</dbReference>
<gene>
    <name evidence="1" type="ORF">AJ81_02925</name>
</gene>
<dbReference type="PaxDb" id="1123384-AJ81_02925"/>
<keyword evidence="2" id="KW-1185">Reference proteome</keyword>
<evidence type="ECO:0008006" key="3">
    <source>
        <dbReference type="Google" id="ProtNLM"/>
    </source>
</evidence>
<reference evidence="1 2" key="1">
    <citation type="submission" date="2014-01" db="EMBL/GenBank/DDBJ databases">
        <title>Genome sequencing of Thermotog hypogea.</title>
        <authorList>
            <person name="Zhang X."/>
            <person name="Alvare G."/>
            <person name="Fristensky B."/>
            <person name="Chen L."/>
            <person name="Suen T."/>
            <person name="Chen Q."/>
            <person name="Ma K."/>
        </authorList>
    </citation>
    <scope>NUCLEOTIDE SEQUENCE [LARGE SCALE GENOMIC DNA]</scope>
    <source>
        <strain evidence="1 2">DSM 11164</strain>
    </source>
</reference>
<dbReference type="EMBL" id="CP007141">
    <property type="protein sequence ID" value="AJC73333.1"/>
    <property type="molecule type" value="Genomic_DNA"/>
</dbReference>
<dbReference type="Pfam" id="PF06672">
    <property type="entry name" value="DUF1175"/>
    <property type="match status" value="1"/>
</dbReference>
<accession>A0A0X1KQ00</accession>
<dbReference type="InterPro" id="IPR009558">
    <property type="entry name" value="DUF1175"/>
</dbReference>
<dbReference type="OrthoDB" id="320761at2"/>
<protein>
    <recommendedName>
        <fullName evidence="3">DUF1175 domain-containing protein</fullName>
    </recommendedName>
</protein>